<reference evidence="1" key="1">
    <citation type="journal article" date="2020" name="Stud. Mycol.">
        <title>101 Dothideomycetes genomes: a test case for predicting lifestyles and emergence of pathogens.</title>
        <authorList>
            <person name="Haridas S."/>
            <person name="Albert R."/>
            <person name="Binder M."/>
            <person name="Bloem J."/>
            <person name="Labutti K."/>
            <person name="Salamov A."/>
            <person name="Andreopoulos B."/>
            <person name="Baker S."/>
            <person name="Barry K."/>
            <person name="Bills G."/>
            <person name="Bluhm B."/>
            <person name="Cannon C."/>
            <person name="Castanera R."/>
            <person name="Culley D."/>
            <person name="Daum C."/>
            <person name="Ezra D."/>
            <person name="Gonzalez J."/>
            <person name="Henrissat B."/>
            <person name="Kuo A."/>
            <person name="Liang C."/>
            <person name="Lipzen A."/>
            <person name="Lutzoni F."/>
            <person name="Magnuson J."/>
            <person name="Mondo S."/>
            <person name="Nolan M."/>
            <person name="Ohm R."/>
            <person name="Pangilinan J."/>
            <person name="Park H.-J."/>
            <person name="Ramirez L."/>
            <person name="Alfaro M."/>
            <person name="Sun H."/>
            <person name="Tritt A."/>
            <person name="Yoshinaga Y."/>
            <person name="Zwiers L.-H."/>
            <person name="Turgeon B."/>
            <person name="Goodwin S."/>
            <person name="Spatafora J."/>
            <person name="Crous P."/>
            <person name="Grigoriev I."/>
        </authorList>
    </citation>
    <scope>NUCLEOTIDE SEQUENCE</scope>
    <source>
        <strain evidence="1">CBS 109.77</strain>
    </source>
</reference>
<keyword evidence="2" id="KW-1185">Reference proteome</keyword>
<organism evidence="1 2">
    <name type="scientific">Melanomma pulvis-pyrius CBS 109.77</name>
    <dbReference type="NCBI Taxonomy" id="1314802"/>
    <lineage>
        <taxon>Eukaryota</taxon>
        <taxon>Fungi</taxon>
        <taxon>Dikarya</taxon>
        <taxon>Ascomycota</taxon>
        <taxon>Pezizomycotina</taxon>
        <taxon>Dothideomycetes</taxon>
        <taxon>Pleosporomycetidae</taxon>
        <taxon>Pleosporales</taxon>
        <taxon>Melanommataceae</taxon>
        <taxon>Melanomma</taxon>
    </lineage>
</organism>
<protein>
    <submittedName>
        <fullName evidence="1">Uncharacterized protein</fullName>
    </submittedName>
</protein>
<evidence type="ECO:0000313" key="2">
    <source>
        <dbReference type="Proteomes" id="UP000799757"/>
    </source>
</evidence>
<accession>A0A6A6X7Q4</accession>
<name>A0A6A6X7Q4_9PLEO</name>
<dbReference type="AlphaFoldDB" id="A0A6A6X7Q4"/>
<gene>
    <name evidence="1" type="ORF">K505DRAFT_59777</name>
</gene>
<dbReference type="Proteomes" id="UP000799757">
    <property type="component" value="Unassembled WGS sequence"/>
</dbReference>
<evidence type="ECO:0000313" key="1">
    <source>
        <dbReference type="EMBL" id="KAF2791937.1"/>
    </source>
</evidence>
<dbReference type="EMBL" id="MU001994">
    <property type="protein sequence ID" value="KAF2791937.1"/>
    <property type="molecule type" value="Genomic_DNA"/>
</dbReference>
<proteinExistence type="predicted"/>
<sequence>MTAPLPNTSFEALQIHRYLLRSHTTNLYLGLRNAACDSRNVLAPLGAASALWGTGAYSRSRLRVRGLVGDWVHGPRVGSCVGAVAWSLGGVGEDVGDLRVLVLDVGAESRRGCCVGVALQGSFLI</sequence>